<keyword evidence="2" id="KW-1185">Reference proteome</keyword>
<reference evidence="1 2" key="2">
    <citation type="submission" date="2016-08" db="EMBL/GenBank/DDBJ databases">
        <title>Pervasive Adenine N6-methylation of Active Genes in Fungi.</title>
        <authorList>
            <consortium name="DOE Joint Genome Institute"/>
            <person name="Mondo S.J."/>
            <person name="Dannebaum R.O."/>
            <person name="Kuo R.C."/>
            <person name="Labutti K."/>
            <person name="Haridas S."/>
            <person name="Kuo A."/>
            <person name="Salamov A."/>
            <person name="Ahrendt S.R."/>
            <person name="Lipzen A."/>
            <person name="Sullivan W."/>
            <person name="Andreopoulos W.B."/>
            <person name="Clum A."/>
            <person name="Lindquist E."/>
            <person name="Daum C."/>
            <person name="Ramamoorthy G.K."/>
            <person name="Gryganskyi A."/>
            <person name="Culley D."/>
            <person name="Magnuson J.K."/>
            <person name="James T.Y."/>
            <person name="O'Malley M.A."/>
            <person name="Stajich J.E."/>
            <person name="Spatafora J.W."/>
            <person name="Visel A."/>
            <person name="Grigoriev I.V."/>
        </authorList>
    </citation>
    <scope>NUCLEOTIDE SEQUENCE [LARGE SCALE GENOMIC DNA]</scope>
    <source>
        <strain evidence="1 2">S4</strain>
    </source>
</reference>
<evidence type="ECO:0000313" key="2">
    <source>
        <dbReference type="Proteomes" id="UP000193944"/>
    </source>
</evidence>
<dbReference type="EMBL" id="MCFG01000130">
    <property type="protein sequence ID" value="ORX80981.1"/>
    <property type="molecule type" value="Genomic_DNA"/>
</dbReference>
<dbReference type="Proteomes" id="UP000193944">
    <property type="component" value="Unassembled WGS sequence"/>
</dbReference>
<organism evidence="1 2">
    <name type="scientific">Anaeromyces robustus</name>
    <dbReference type="NCBI Taxonomy" id="1754192"/>
    <lineage>
        <taxon>Eukaryota</taxon>
        <taxon>Fungi</taxon>
        <taxon>Fungi incertae sedis</taxon>
        <taxon>Chytridiomycota</taxon>
        <taxon>Chytridiomycota incertae sedis</taxon>
        <taxon>Neocallimastigomycetes</taxon>
        <taxon>Neocallimastigales</taxon>
        <taxon>Neocallimastigaceae</taxon>
        <taxon>Anaeromyces</taxon>
    </lineage>
</organism>
<dbReference type="AlphaFoldDB" id="A0A1Y1X586"/>
<comment type="caution">
    <text evidence="1">The sequence shown here is derived from an EMBL/GenBank/DDBJ whole genome shotgun (WGS) entry which is preliminary data.</text>
</comment>
<sequence>MVVEQNKKSCVYPTCKFNSECFSNKSIDNYCVFNDENPIVHSSFKSSYMYYGDAYRDIRKNNDECSSRVNSENGY</sequence>
<reference evidence="1 2" key="1">
    <citation type="submission" date="2016-08" db="EMBL/GenBank/DDBJ databases">
        <title>A Parts List for Fungal Cellulosomes Revealed by Comparative Genomics.</title>
        <authorList>
            <consortium name="DOE Joint Genome Institute"/>
            <person name="Haitjema C.H."/>
            <person name="Gilmore S.P."/>
            <person name="Henske J.K."/>
            <person name="Solomon K.V."/>
            <person name="De Groot R."/>
            <person name="Kuo A."/>
            <person name="Mondo S.J."/>
            <person name="Salamov A.A."/>
            <person name="Labutti K."/>
            <person name="Zhao Z."/>
            <person name="Chiniquy J."/>
            <person name="Barry K."/>
            <person name="Brewer H.M."/>
            <person name="Purvine S.O."/>
            <person name="Wright A.T."/>
            <person name="Boxma B."/>
            <person name="Van Alen T."/>
            <person name="Hackstein J.H."/>
            <person name="Baker S.E."/>
            <person name="Grigoriev I.V."/>
            <person name="O'Malley M.A."/>
        </authorList>
    </citation>
    <scope>NUCLEOTIDE SEQUENCE [LARGE SCALE GENOMIC DNA]</scope>
    <source>
        <strain evidence="1 2">S4</strain>
    </source>
</reference>
<protein>
    <submittedName>
        <fullName evidence="1">Uncharacterized protein</fullName>
    </submittedName>
</protein>
<accession>A0A1Y1X586</accession>
<name>A0A1Y1X586_9FUNG</name>
<proteinExistence type="predicted"/>
<gene>
    <name evidence="1" type="ORF">BCR32DRAFT_280090</name>
</gene>
<evidence type="ECO:0000313" key="1">
    <source>
        <dbReference type="EMBL" id="ORX80981.1"/>
    </source>
</evidence>